<dbReference type="AlphaFoldDB" id="A0A2D4I0F8"/>
<accession>A0A2D4I0F8</accession>
<dbReference type="EMBL" id="IACK01066046">
    <property type="protein sequence ID" value="LAA77720.1"/>
    <property type="molecule type" value="Transcribed_RNA"/>
</dbReference>
<sequence>MQYCFTYMENNLEKSCWRGFLCACCYLQIRGNVSFFFLSAFVDIQSHKLLCTLNTYSFQKLLKVIFACRACQAFHNEVIKRKFGSNMKKKKINENCKVLLKISFNFILSFLGLRDTLYTEKPTKWSQPHAAAASWA</sequence>
<organism evidence="1">
    <name type="scientific">Micrurus lemniscatus lemniscatus</name>
    <dbReference type="NCBI Taxonomy" id="129467"/>
    <lineage>
        <taxon>Eukaryota</taxon>
        <taxon>Metazoa</taxon>
        <taxon>Chordata</taxon>
        <taxon>Craniata</taxon>
        <taxon>Vertebrata</taxon>
        <taxon>Euteleostomi</taxon>
        <taxon>Lepidosauria</taxon>
        <taxon>Squamata</taxon>
        <taxon>Bifurcata</taxon>
        <taxon>Unidentata</taxon>
        <taxon>Episquamata</taxon>
        <taxon>Toxicofera</taxon>
        <taxon>Serpentes</taxon>
        <taxon>Colubroidea</taxon>
        <taxon>Elapidae</taxon>
        <taxon>Elapinae</taxon>
        <taxon>Micrurus</taxon>
    </lineage>
</organism>
<evidence type="ECO:0000313" key="1">
    <source>
        <dbReference type="EMBL" id="LAA77724.1"/>
    </source>
</evidence>
<proteinExistence type="predicted"/>
<reference evidence="1" key="2">
    <citation type="submission" date="2017-11" db="EMBL/GenBank/DDBJ databases">
        <title>Coralsnake Venomics: Analyses of Venom Gland Transcriptomes and Proteomes of Six Brazilian Taxa.</title>
        <authorList>
            <person name="Aird S.D."/>
            <person name="Jorge da Silva N."/>
            <person name="Qiu L."/>
            <person name="Villar-Briones A."/>
            <person name="Aparecida-Saddi V."/>
            <person name="Campos-Telles M.P."/>
            <person name="Grau M."/>
            <person name="Mikheyev A.S."/>
        </authorList>
    </citation>
    <scope>NUCLEOTIDE SEQUENCE</scope>
    <source>
        <tissue evidence="1">Venom_gland</tissue>
    </source>
</reference>
<name>A0A2D4I0F8_MICLE</name>
<dbReference type="EMBL" id="IACK01066049">
    <property type="protein sequence ID" value="LAA77724.1"/>
    <property type="molecule type" value="Transcribed_RNA"/>
</dbReference>
<reference evidence="1" key="1">
    <citation type="submission" date="2017-07" db="EMBL/GenBank/DDBJ databases">
        <authorList>
            <person name="Mikheyev A."/>
            <person name="Grau M."/>
        </authorList>
    </citation>
    <scope>NUCLEOTIDE SEQUENCE</scope>
    <source>
        <tissue evidence="1">Venom_gland</tissue>
    </source>
</reference>
<protein>
    <submittedName>
        <fullName evidence="1">Uncharacterized protein</fullName>
    </submittedName>
</protein>